<evidence type="ECO:0000313" key="2">
    <source>
        <dbReference type="EMBL" id="MBB6396995.1"/>
    </source>
</evidence>
<evidence type="ECO:0000256" key="1">
    <source>
        <dbReference type="SAM" id="MobiDB-lite"/>
    </source>
</evidence>
<protein>
    <submittedName>
        <fullName evidence="2">Uncharacterized protein</fullName>
    </submittedName>
</protein>
<keyword evidence="3" id="KW-1185">Reference proteome</keyword>
<proteinExistence type="predicted"/>
<name>A0A7X0G087_9ACTN</name>
<gene>
    <name evidence="2" type="ORF">BKA00_003909</name>
</gene>
<dbReference type="RefSeq" id="WP_185027026.1">
    <property type="nucleotide sequence ID" value="NZ_JACHMQ010000001.1"/>
</dbReference>
<feature type="compositionally biased region" description="Basic and acidic residues" evidence="1">
    <location>
        <begin position="42"/>
        <end position="62"/>
    </location>
</feature>
<feature type="region of interest" description="Disordered" evidence="1">
    <location>
        <begin position="1"/>
        <end position="62"/>
    </location>
</feature>
<accession>A0A7X0G087</accession>
<evidence type="ECO:0000313" key="3">
    <source>
        <dbReference type="Proteomes" id="UP000546324"/>
    </source>
</evidence>
<sequence>MYRVHNAGGSEYEAADQTSRAAQPAAENAVGAAPTDPQGPGDAERSAREEAPTAGSDRSDTHGWRLTAALVEVGPPPAAQPVRSAPSGEEPSRTWRERLAEKVRAGRVNLSRKEAEAVRGLLETVERRRQVGSLNVSRLQLDKVTEAARLGDVIMVEAPGLYFLDYGGRVAYEELLAEDRRVMEFASAFVKGLREEYPEATIVVVGLYDDYNFKKPNSPELAVPWPFDPDRVREFRESVPGVLEEAGLILPGARRRREHIDFFEADLVRVAHNLVDDLTREGYTIESNGRVDYMNSEVENPEHFRFPLLDRSGRPYCVILDLAKMLESLKIIRGVHPGRQVRHVAAFESCFKSQQDQLWELLLIFGVKYHECHTVFIREDSPPGQVTLDTQRLLRSARRPYGQSHDRHELTA</sequence>
<organism evidence="2 3">
    <name type="scientific">Actinomadura coerulea</name>
    <dbReference type="NCBI Taxonomy" id="46159"/>
    <lineage>
        <taxon>Bacteria</taxon>
        <taxon>Bacillati</taxon>
        <taxon>Actinomycetota</taxon>
        <taxon>Actinomycetes</taxon>
        <taxon>Streptosporangiales</taxon>
        <taxon>Thermomonosporaceae</taxon>
        <taxon>Actinomadura</taxon>
    </lineage>
</organism>
<dbReference type="Proteomes" id="UP000546324">
    <property type="component" value="Unassembled WGS sequence"/>
</dbReference>
<dbReference type="EMBL" id="JACHMQ010000001">
    <property type="protein sequence ID" value="MBB6396995.1"/>
    <property type="molecule type" value="Genomic_DNA"/>
</dbReference>
<comment type="caution">
    <text evidence="2">The sequence shown here is derived from an EMBL/GenBank/DDBJ whole genome shotgun (WGS) entry which is preliminary data.</text>
</comment>
<dbReference type="AlphaFoldDB" id="A0A7X0G087"/>
<feature type="region of interest" description="Disordered" evidence="1">
    <location>
        <begin position="74"/>
        <end position="94"/>
    </location>
</feature>
<reference evidence="2 3" key="1">
    <citation type="submission" date="2020-08" db="EMBL/GenBank/DDBJ databases">
        <title>Sequencing the genomes of 1000 actinobacteria strains.</title>
        <authorList>
            <person name="Klenk H.-P."/>
        </authorList>
    </citation>
    <scope>NUCLEOTIDE SEQUENCE [LARGE SCALE GENOMIC DNA]</scope>
    <source>
        <strain evidence="2 3">DSM 43675</strain>
    </source>
</reference>